<keyword evidence="1" id="KW-0805">Transcription regulation</keyword>
<keyword evidence="8" id="KW-1185">Reference proteome</keyword>
<dbReference type="Pfam" id="PF00440">
    <property type="entry name" value="TetR_N"/>
    <property type="match status" value="1"/>
</dbReference>
<evidence type="ECO:0000256" key="4">
    <source>
        <dbReference type="PROSITE-ProRule" id="PRU00335"/>
    </source>
</evidence>
<evidence type="ECO:0000313" key="8">
    <source>
        <dbReference type="Proteomes" id="UP001589867"/>
    </source>
</evidence>
<dbReference type="PANTHER" id="PTHR30055">
    <property type="entry name" value="HTH-TYPE TRANSCRIPTIONAL REGULATOR RUTR"/>
    <property type="match status" value="1"/>
</dbReference>
<evidence type="ECO:0000256" key="2">
    <source>
        <dbReference type="ARBA" id="ARBA00023125"/>
    </source>
</evidence>
<dbReference type="Gene3D" id="1.10.10.60">
    <property type="entry name" value="Homeodomain-like"/>
    <property type="match status" value="1"/>
</dbReference>
<keyword evidence="2 4" id="KW-0238">DNA-binding</keyword>
<dbReference type="Proteomes" id="UP001589867">
    <property type="component" value="Unassembled WGS sequence"/>
</dbReference>
<feature type="DNA-binding region" description="H-T-H motif" evidence="4">
    <location>
        <begin position="42"/>
        <end position="61"/>
    </location>
</feature>
<evidence type="ECO:0000256" key="5">
    <source>
        <dbReference type="SAM" id="MobiDB-lite"/>
    </source>
</evidence>
<dbReference type="InterPro" id="IPR011075">
    <property type="entry name" value="TetR_C"/>
</dbReference>
<dbReference type="SUPFAM" id="SSF46689">
    <property type="entry name" value="Homeodomain-like"/>
    <property type="match status" value="1"/>
</dbReference>
<dbReference type="InterPro" id="IPR001647">
    <property type="entry name" value="HTH_TetR"/>
</dbReference>
<comment type="caution">
    <text evidence="7">The sequence shown here is derived from an EMBL/GenBank/DDBJ whole genome shotgun (WGS) entry which is preliminary data.</text>
</comment>
<dbReference type="PANTHER" id="PTHR30055:SF230">
    <property type="entry name" value="TRANSCRIPTIONAL REGULATORY PROTEIN (PROBABLY TETR-FAMILY)-RELATED"/>
    <property type="match status" value="1"/>
</dbReference>
<dbReference type="EMBL" id="JBHLUH010000071">
    <property type="protein sequence ID" value="MFC0532425.1"/>
    <property type="molecule type" value="Genomic_DNA"/>
</dbReference>
<dbReference type="Gene3D" id="1.10.357.10">
    <property type="entry name" value="Tetracycline Repressor, domain 2"/>
    <property type="match status" value="1"/>
</dbReference>
<name>A0ABV6MCJ4_9ACTN</name>
<dbReference type="InterPro" id="IPR036271">
    <property type="entry name" value="Tet_transcr_reg_TetR-rel_C_sf"/>
</dbReference>
<proteinExistence type="predicted"/>
<evidence type="ECO:0000259" key="6">
    <source>
        <dbReference type="PROSITE" id="PS50977"/>
    </source>
</evidence>
<dbReference type="RefSeq" id="WP_377258454.1">
    <property type="nucleotide sequence ID" value="NZ_JBHLUH010000071.1"/>
</dbReference>
<dbReference type="Pfam" id="PF16859">
    <property type="entry name" value="TetR_C_11"/>
    <property type="match status" value="1"/>
</dbReference>
<evidence type="ECO:0000256" key="3">
    <source>
        <dbReference type="ARBA" id="ARBA00023163"/>
    </source>
</evidence>
<organism evidence="7 8">
    <name type="scientific">Phytohabitans kaempferiae</name>
    <dbReference type="NCBI Taxonomy" id="1620943"/>
    <lineage>
        <taxon>Bacteria</taxon>
        <taxon>Bacillati</taxon>
        <taxon>Actinomycetota</taxon>
        <taxon>Actinomycetes</taxon>
        <taxon>Micromonosporales</taxon>
        <taxon>Micromonosporaceae</taxon>
    </lineage>
</organism>
<reference evidence="7 8" key="1">
    <citation type="submission" date="2024-09" db="EMBL/GenBank/DDBJ databases">
        <authorList>
            <person name="Sun Q."/>
            <person name="Mori K."/>
        </authorList>
    </citation>
    <scope>NUCLEOTIDE SEQUENCE [LARGE SCALE GENOMIC DNA]</scope>
    <source>
        <strain evidence="7 8">TBRC 3947</strain>
    </source>
</reference>
<protein>
    <submittedName>
        <fullName evidence="7">TetR/AcrR family transcriptional regulator</fullName>
    </submittedName>
</protein>
<gene>
    <name evidence="7" type="ORF">ACFFIA_32740</name>
</gene>
<accession>A0ABV6MCJ4</accession>
<dbReference type="SUPFAM" id="SSF48498">
    <property type="entry name" value="Tetracyclin repressor-like, C-terminal domain"/>
    <property type="match status" value="1"/>
</dbReference>
<sequence length="225" mass="24475">MSEAHRPSTGGSSGRPRDPQIDNAVLAATLDVLDEAGYNRLTLEDVARRAGTSRPAIYRRWPGRAPLALAAIATRLDVPSPPDTGCTLCDLDESFNVFLAAYRTIRPDVLSSLYTDCVADPELRTRFMDTVIDPSRRAVGQTLDRAIARGDLRGDTDREQVLDIVGALVHYHAVFGRRHMTDAEAASAIETLLRGVAVDYRGLVAHSEALERKHVIAHGLVDHGG</sequence>
<evidence type="ECO:0000256" key="1">
    <source>
        <dbReference type="ARBA" id="ARBA00023015"/>
    </source>
</evidence>
<dbReference type="PRINTS" id="PR00455">
    <property type="entry name" value="HTHTETR"/>
</dbReference>
<feature type="region of interest" description="Disordered" evidence="5">
    <location>
        <begin position="1"/>
        <end position="20"/>
    </location>
</feature>
<dbReference type="InterPro" id="IPR009057">
    <property type="entry name" value="Homeodomain-like_sf"/>
</dbReference>
<keyword evidence="3" id="KW-0804">Transcription</keyword>
<dbReference type="InterPro" id="IPR050109">
    <property type="entry name" value="HTH-type_TetR-like_transc_reg"/>
</dbReference>
<evidence type="ECO:0000313" key="7">
    <source>
        <dbReference type="EMBL" id="MFC0532425.1"/>
    </source>
</evidence>
<feature type="domain" description="HTH tetR-type" evidence="6">
    <location>
        <begin position="19"/>
        <end position="79"/>
    </location>
</feature>
<dbReference type="PROSITE" id="PS50977">
    <property type="entry name" value="HTH_TETR_2"/>
    <property type="match status" value="1"/>
</dbReference>